<evidence type="ECO:0000313" key="3">
    <source>
        <dbReference type="Proteomes" id="UP000184322"/>
    </source>
</evidence>
<evidence type="ECO:0008006" key="4">
    <source>
        <dbReference type="Google" id="ProtNLM"/>
    </source>
</evidence>
<keyword evidence="1" id="KW-0175">Coiled coil</keyword>
<keyword evidence="3" id="KW-1185">Reference proteome</keyword>
<gene>
    <name evidence="2" type="ORF">BLA55_02835</name>
</gene>
<evidence type="ECO:0000313" key="2">
    <source>
        <dbReference type="EMBL" id="APJ38577.1"/>
    </source>
</evidence>
<reference evidence="3" key="1">
    <citation type="submission" date="2016-10" db="EMBL/GenBank/DDBJ databases">
        <authorList>
            <person name="Beylefeld A."/>
            <person name="Abolnik C."/>
        </authorList>
    </citation>
    <scope>NUCLEOTIDE SEQUENCE [LARGE SCALE GENOMIC DNA]</scope>
    <source>
        <strain evidence="3">B359_6</strain>
    </source>
</reference>
<proteinExistence type="predicted"/>
<evidence type="ECO:0000256" key="1">
    <source>
        <dbReference type="SAM" id="Coils"/>
    </source>
</evidence>
<dbReference type="AlphaFoldDB" id="A0A1L4FSI7"/>
<dbReference type="RefSeq" id="WP_073372581.1">
    <property type="nucleotide sequence ID" value="NZ_CP017813.1"/>
</dbReference>
<name>A0A1L4FSI7_9BACT</name>
<dbReference type="STRING" id="48003.BLA55_02835"/>
<feature type="coiled-coil region" evidence="1">
    <location>
        <begin position="38"/>
        <end position="82"/>
    </location>
</feature>
<accession>A0A1L4FSI7</accession>
<organism evidence="2 3">
    <name type="scientific">Mycoplasmopsis pullorum</name>
    <dbReference type="NCBI Taxonomy" id="48003"/>
    <lineage>
        <taxon>Bacteria</taxon>
        <taxon>Bacillati</taxon>
        <taxon>Mycoplasmatota</taxon>
        <taxon>Mycoplasmoidales</taxon>
        <taxon>Metamycoplasmataceae</taxon>
        <taxon>Mycoplasmopsis</taxon>
    </lineage>
</organism>
<dbReference type="KEGG" id="mpul:BLA55_02835"/>
<sequence>MKINDVYKKIQDAKFVRDLNGYNIREVEVFRQEMLLILENEIKIREDLENKNESLFEENKKLKNELDKLRFEQKRSESLNKKKE</sequence>
<dbReference type="EMBL" id="CP017813">
    <property type="protein sequence ID" value="APJ38577.1"/>
    <property type="molecule type" value="Genomic_DNA"/>
</dbReference>
<protein>
    <recommendedName>
        <fullName evidence="4">DivIVA domain-containing protein</fullName>
    </recommendedName>
</protein>
<dbReference type="Proteomes" id="UP000184322">
    <property type="component" value="Chromosome"/>
</dbReference>